<feature type="compositionally biased region" description="Low complexity" evidence="1">
    <location>
        <begin position="34"/>
        <end position="52"/>
    </location>
</feature>
<reference evidence="2" key="2">
    <citation type="journal article" date="2019" name="IMA Fungus">
        <title>Genome sequencing and comparison of five Tilletia species to identify candidate genes for the detection of regulated species infecting wheat.</title>
        <authorList>
            <person name="Nguyen H.D.T."/>
            <person name="Sultana T."/>
            <person name="Kesanakurti P."/>
            <person name="Hambleton S."/>
        </authorList>
    </citation>
    <scope>NUCLEOTIDE SEQUENCE</scope>
    <source>
        <strain evidence="2">DAOMC 236416</strain>
    </source>
</reference>
<feature type="compositionally biased region" description="Polar residues" evidence="1">
    <location>
        <begin position="53"/>
        <end position="66"/>
    </location>
</feature>
<protein>
    <submittedName>
        <fullName evidence="2">Uncharacterized protein</fullName>
    </submittedName>
</protein>
<proteinExistence type="predicted"/>
<feature type="compositionally biased region" description="Basic and acidic residues" evidence="1">
    <location>
        <begin position="142"/>
        <end position="154"/>
    </location>
</feature>
<sequence length="189" mass="20420">MGSDKLSFRSRPPHHTHTHSLITYNRSKWERRSSTLTSSSSDTSTPASLPSLATSSTKAEVSTSVPSRRFEKEAAELDKGSFRDAWVLDTARGIPIDIALWKPTAPSSPSPVVLASLRLASRDRLPASTPTERRSGSISSPKEGHPSSLDDRRPRMLNRFSGAATVYNLGSGLTPRLLMVGSVPAPLSL</sequence>
<evidence type="ECO:0000313" key="3">
    <source>
        <dbReference type="Proteomes" id="UP000077521"/>
    </source>
</evidence>
<comment type="caution">
    <text evidence="2">The sequence shown here is derived from an EMBL/GenBank/DDBJ whole genome shotgun (WGS) entry which is preliminary data.</text>
</comment>
<dbReference type="AlphaFoldDB" id="A0A8T8SIZ2"/>
<reference evidence="2" key="1">
    <citation type="submission" date="2016-04" db="EMBL/GenBank/DDBJ databases">
        <authorList>
            <person name="Nguyen H.D."/>
            <person name="Samba Siva P."/>
            <person name="Cullis J."/>
            <person name="Levesque C.A."/>
            <person name="Hambleton S."/>
        </authorList>
    </citation>
    <scope>NUCLEOTIDE SEQUENCE</scope>
    <source>
        <strain evidence="2">DAOMC 236416</strain>
    </source>
</reference>
<evidence type="ECO:0000313" key="2">
    <source>
        <dbReference type="EMBL" id="KAE8241012.1"/>
    </source>
</evidence>
<organism evidence="2 3">
    <name type="scientific">Tilletia indica</name>
    <dbReference type="NCBI Taxonomy" id="43049"/>
    <lineage>
        <taxon>Eukaryota</taxon>
        <taxon>Fungi</taxon>
        <taxon>Dikarya</taxon>
        <taxon>Basidiomycota</taxon>
        <taxon>Ustilaginomycotina</taxon>
        <taxon>Exobasidiomycetes</taxon>
        <taxon>Tilletiales</taxon>
        <taxon>Tilletiaceae</taxon>
        <taxon>Tilletia</taxon>
    </lineage>
</organism>
<feature type="compositionally biased region" description="Basic and acidic residues" evidence="1">
    <location>
        <begin position="124"/>
        <end position="135"/>
    </location>
</feature>
<evidence type="ECO:0000256" key="1">
    <source>
        <dbReference type="SAM" id="MobiDB-lite"/>
    </source>
</evidence>
<feature type="region of interest" description="Disordered" evidence="1">
    <location>
        <begin position="1"/>
        <end position="67"/>
    </location>
</feature>
<gene>
    <name evidence="2" type="ORF">A4X13_0g7600</name>
</gene>
<keyword evidence="3" id="KW-1185">Reference proteome</keyword>
<dbReference type="EMBL" id="LWDF02000987">
    <property type="protein sequence ID" value="KAE8241012.1"/>
    <property type="molecule type" value="Genomic_DNA"/>
</dbReference>
<name>A0A8T8SIZ2_9BASI</name>
<feature type="region of interest" description="Disordered" evidence="1">
    <location>
        <begin position="124"/>
        <end position="154"/>
    </location>
</feature>
<accession>A0A8T8SIZ2</accession>
<dbReference type="Proteomes" id="UP000077521">
    <property type="component" value="Unassembled WGS sequence"/>
</dbReference>